<evidence type="ECO:0000256" key="1">
    <source>
        <dbReference type="ARBA" id="ARBA00022729"/>
    </source>
</evidence>
<evidence type="ECO:0000313" key="2">
    <source>
        <dbReference type="EMBL" id="SUI59078.1"/>
    </source>
</evidence>
<keyword evidence="3" id="KW-1185">Reference proteome</keyword>
<dbReference type="EMBL" id="UGYO01000001">
    <property type="protein sequence ID" value="SUI59078.1"/>
    <property type="molecule type" value="Genomic_DNA"/>
</dbReference>
<gene>
    <name evidence="2" type="primary">ygiW</name>
    <name evidence="2" type="ORF">NCTC10738_01480</name>
</gene>
<name>A0A379ZDF4_9GAMM</name>
<dbReference type="Proteomes" id="UP000254069">
    <property type="component" value="Unassembled WGS sequence"/>
</dbReference>
<dbReference type="InterPro" id="IPR036700">
    <property type="entry name" value="BOBF_sf"/>
</dbReference>
<dbReference type="PANTHER" id="PTHR36571">
    <property type="entry name" value="PROTEIN YGIW"/>
    <property type="match status" value="1"/>
</dbReference>
<keyword evidence="1" id="KW-0732">Signal</keyword>
<accession>A0A379ZDF4</accession>
<dbReference type="PANTHER" id="PTHR36571:SF1">
    <property type="entry name" value="PROTEIN YGIW"/>
    <property type="match status" value="1"/>
</dbReference>
<protein>
    <submittedName>
        <fullName evidence="2">Uncharacterized conserved protein</fullName>
    </submittedName>
</protein>
<dbReference type="NCBIfam" id="NF033674">
    <property type="entry name" value="stress_OB_fold"/>
    <property type="match status" value="1"/>
</dbReference>
<dbReference type="InterPro" id="IPR005220">
    <property type="entry name" value="CarO-like"/>
</dbReference>
<dbReference type="Pfam" id="PF04076">
    <property type="entry name" value="BOF"/>
    <property type="match status" value="1"/>
</dbReference>
<dbReference type="SUPFAM" id="SSF101756">
    <property type="entry name" value="Hypothetical protein YgiW"/>
    <property type="match status" value="1"/>
</dbReference>
<organism evidence="2 3">
    <name type="scientific">Shewanella algae</name>
    <dbReference type="NCBI Taxonomy" id="38313"/>
    <lineage>
        <taxon>Bacteria</taxon>
        <taxon>Pseudomonadati</taxon>
        <taxon>Pseudomonadota</taxon>
        <taxon>Gammaproteobacteria</taxon>
        <taxon>Alteromonadales</taxon>
        <taxon>Shewanellaceae</taxon>
        <taxon>Shewanella</taxon>
    </lineage>
</organism>
<sequence length="120" mass="13143">MQKLAYLLVLSSFCSAAALAAYTGPGAENRVSTASQVEQANDDTQVELTGYLVKSLGDETYLFRDDSGEVKVEIDHDLWRNINADVKESTLVKLTGEVDKEWNGKEVEIESITLVGETAK</sequence>
<dbReference type="RefSeq" id="WP_025889205.1">
    <property type="nucleotide sequence ID" value="NZ_AP024612.1"/>
</dbReference>
<dbReference type="AlphaFoldDB" id="A0A379ZDF4"/>
<evidence type="ECO:0000313" key="3">
    <source>
        <dbReference type="Proteomes" id="UP000254069"/>
    </source>
</evidence>
<dbReference type="Gene3D" id="2.40.50.200">
    <property type="entry name" value="Bacterial OB-fold"/>
    <property type="match status" value="1"/>
</dbReference>
<reference evidence="2 3" key="1">
    <citation type="submission" date="2018-06" db="EMBL/GenBank/DDBJ databases">
        <authorList>
            <consortium name="Pathogen Informatics"/>
            <person name="Doyle S."/>
        </authorList>
    </citation>
    <scope>NUCLEOTIDE SEQUENCE [LARGE SCALE GENOMIC DNA]</scope>
    <source>
        <strain evidence="2 3">NCTC10738</strain>
    </source>
</reference>
<proteinExistence type="predicted"/>